<keyword evidence="3" id="KW-0677">Repeat</keyword>
<dbReference type="OrthoDB" id="2194683at2759"/>
<keyword evidence="7" id="KW-1185">Reference proteome</keyword>
<dbReference type="EMBL" id="VXIV02002400">
    <property type="protein sequence ID" value="KAF6025905.1"/>
    <property type="molecule type" value="Genomic_DNA"/>
</dbReference>
<dbReference type="Proteomes" id="UP000593567">
    <property type="component" value="Unassembled WGS sequence"/>
</dbReference>
<name>A0A7J7JIG6_BUGNE</name>
<dbReference type="PANTHER" id="PTHR13227">
    <property type="entry name" value="EUKARYOTIC TRANSLATION INITIATION FACTOR 2A"/>
    <property type="match status" value="1"/>
</dbReference>
<evidence type="ECO:0000256" key="1">
    <source>
        <dbReference type="ARBA" id="ARBA00022540"/>
    </source>
</evidence>
<feature type="compositionally biased region" description="Polar residues" evidence="5">
    <location>
        <begin position="107"/>
        <end position="141"/>
    </location>
</feature>
<keyword evidence="4" id="KW-0648">Protein biosynthesis</keyword>
<dbReference type="GO" id="GO:0000049">
    <property type="term" value="F:tRNA binding"/>
    <property type="evidence" value="ECO:0007669"/>
    <property type="project" value="TreeGrafter"/>
</dbReference>
<keyword evidence="1" id="KW-0396">Initiation factor</keyword>
<feature type="compositionally biased region" description="Low complexity" evidence="5">
    <location>
        <begin position="46"/>
        <end position="57"/>
    </location>
</feature>
<evidence type="ECO:0000313" key="6">
    <source>
        <dbReference type="EMBL" id="KAF6025905.1"/>
    </source>
</evidence>
<dbReference type="GO" id="GO:0022627">
    <property type="term" value="C:cytosolic small ribosomal subunit"/>
    <property type="evidence" value="ECO:0007669"/>
    <property type="project" value="TreeGrafter"/>
</dbReference>
<evidence type="ECO:0000256" key="3">
    <source>
        <dbReference type="ARBA" id="ARBA00022737"/>
    </source>
</evidence>
<comment type="caution">
    <text evidence="6">The sequence shown here is derived from an EMBL/GenBank/DDBJ whole genome shotgun (WGS) entry which is preliminary data.</text>
</comment>
<dbReference type="InterPro" id="IPR011387">
    <property type="entry name" value="TIF2A"/>
</dbReference>
<gene>
    <name evidence="6" type="ORF">EB796_015788</name>
</gene>
<feature type="region of interest" description="Disordered" evidence="5">
    <location>
        <begin position="36"/>
        <end position="143"/>
    </location>
</feature>
<feature type="compositionally biased region" description="Polar residues" evidence="5">
    <location>
        <begin position="71"/>
        <end position="90"/>
    </location>
</feature>
<dbReference type="AlphaFoldDB" id="A0A7J7JIG6"/>
<evidence type="ECO:0000256" key="2">
    <source>
        <dbReference type="ARBA" id="ARBA00022574"/>
    </source>
</evidence>
<evidence type="ECO:0000256" key="5">
    <source>
        <dbReference type="SAM" id="MobiDB-lite"/>
    </source>
</evidence>
<dbReference type="GO" id="GO:0003729">
    <property type="term" value="F:mRNA binding"/>
    <property type="evidence" value="ECO:0007669"/>
    <property type="project" value="TreeGrafter"/>
</dbReference>
<dbReference type="GO" id="GO:0003743">
    <property type="term" value="F:translation initiation factor activity"/>
    <property type="evidence" value="ECO:0007669"/>
    <property type="project" value="UniProtKB-KW"/>
</dbReference>
<protein>
    <submittedName>
        <fullName evidence="6">EIF2A</fullName>
    </submittedName>
</protein>
<dbReference type="PANTHER" id="PTHR13227:SF0">
    <property type="entry name" value="EUKARYOTIC TRANSLATION INITIATION FACTOR 2A"/>
    <property type="match status" value="1"/>
</dbReference>
<sequence length="204" mass="21942">MKQASLSSNAELWQVMWSPVPKGTFSAPTISYTAVPTNEKAPAVNAAPAYRPPGARGSKAPVTKVHEYELPSNQKKAASETETNSAPLSKNQKRKRAKAAAIAKAAENTTGDAKQAPVTSPQQAPVTSPQQAPATGSQQTPLYVVDLTGDPEKDKRIKNLTKKLQQIMKLKGDLAAGVKLQFNQLEKLKKEEEIVDELNNISLS</sequence>
<keyword evidence="2" id="KW-0853">WD repeat</keyword>
<organism evidence="6 7">
    <name type="scientific">Bugula neritina</name>
    <name type="common">Brown bryozoan</name>
    <name type="synonym">Sertularia neritina</name>
    <dbReference type="NCBI Taxonomy" id="10212"/>
    <lineage>
        <taxon>Eukaryota</taxon>
        <taxon>Metazoa</taxon>
        <taxon>Spiralia</taxon>
        <taxon>Lophotrochozoa</taxon>
        <taxon>Bryozoa</taxon>
        <taxon>Gymnolaemata</taxon>
        <taxon>Cheilostomatida</taxon>
        <taxon>Flustrina</taxon>
        <taxon>Buguloidea</taxon>
        <taxon>Bugulidae</taxon>
        <taxon>Bugula</taxon>
    </lineage>
</organism>
<proteinExistence type="predicted"/>
<accession>A0A7J7JIG6</accession>
<reference evidence="6" key="1">
    <citation type="submission" date="2020-06" db="EMBL/GenBank/DDBJ databases">
        <title>Draft genome of Bugula neritina, a colonial animal packing powerful symbionts and potential medicines.</title>
        <authorList>
            <person name="Rayko M."/>
        </authorList>
    </citation>
    <scope>NUCLEOTIDE SEQUENCE [LARGE SCALE GENOMIC DNA]</scope>
    <source>
        <strain evidence="6">Kwan_BN1</strain>
    </source>
</reference>
<dbReference type="GO" id="GO:0043022">
    <property type="term" value="F:ribosome binding"/>
    <property type="evidence" value="ECO:0007669"/>
    <property type="project" value="TreeGrafter"/>
</dbReference>
<evidence type="ECO:0000256" key="4">
    <source>
        <dbReference type="ARBA" id="ARBA00022917"/>
    </source>
</evidence>
<evidence type="ECO:0000313" key="7">
    <source>
        <dbReference type="Proteomes" id="UP000593567"/>
    </source>
</evidence>